<comment type="caution">
    <text evidence="2">The sequence shown here is derived from an EMBL/GenBank/DDBJ whole genome shotgun (WGS) entry which is preliminary data.</text>
</comment>
<accession>A0A498MFV9</accession>
<name>A0A498MFV9_LABRO</name>
<feature type="compositionally biased region" description="Basic and acidic residues" evidence="1">
    <location>
        <begin position="24"/>
        <end position="33"/>
    </location>
</feature>
<proteinExistence type="predicted"/>
<dbReference type="Proteomes" id="UP000290572">
    <property type="component" value="Unassembled WGS sequence"/>
</dbReference>
<dbReference type="AlphaFoldDB" id="A0A498MFV9"/>
<feature type="region of interest" description="Disordered" evidence="1">
    <location>
        <begin position="1"/>
        <end position="57"/>
    </location>
</feature>
<evidence type="ECO:0000313" key="3">
    <source>
        <dbReference type="Proteomes" id="UP000290572"/>
    </source>
</evidence>
<evidence type="ECO:0000256" key="1">
    <source>
        <dbReference type="SAM" id="MobiDB-lite"/>
    </source>
</evidence>
<organism evidence="2 3">
    <name type="scientific">Labeo rohita</name>
    <name type="common">Indian major carp</name>
    <name type="synonym">Cyprinus rohita</name>
    <dbReference type="NCBI Taxonomy" id="84645"/>
    <lineage>
        <taxon>Eukaryota</taxon>
        <taxon>Metazoa</taxon>
        <taxon>Chordata</taxon>
        <taxon>Craniata</taxon>
        <taxon>Vertebrata</taxon>
        <taxon>Euteleostomi</taxon>
        <taxon>Actinopterygii</taxon>
        <taxon>Neopterygii</taxon>
        <taxon>Teleostei</taxon>
        <taxon>Ostariophysi</taxon>
        <taxon>Cypriniformes</taxon>
        <taxon>Cyprinidae</taxon>
        <taxon>Labeoninae</taxon>
        <taxon>Labeonini</taxon>
        <taxon>Labeo</taxon>
    </lineage>
</organism>
<keyword evidence="3" id="KW-1185">Reference proteome</keyword>
<gene>
    <name evidence="2" type="ORF">ROHU_008588</name>
</gene>
<evidence type="ECO:0000313" key="2">
    <source>
        <dbReference type="EMBL" id="RXN15887.1"/>
    </source>
</evidence>
<protein>
    <submittedName>
        <fullName evidence="2">Uncharacterized protein</fullName>
    </submittedName>
</protein>
<sequence length="125" mass="14075">MEMSQLCCEKKQRGHESMSNVPSVEEKIMENQRTRRGSLALLPHTSSSTRSSAGGLRISALAGQRRGTLAAHRWKDREAEELGNIMDFEGSSPSRWLCSAALADELSRLLHSRLEDEESRCVWFL</sequence>
<dbReference type="EMBL" id="QBIY01012822">
    <property type="protein sequence ID" value="RXN15887.1"/>
    <property type="molecule type" value="Genomic_DNA"/>
</dbReference>
<reference evidence="2 3" key="1">
    <citation type="submission" date="2018-03" db="EMBL/GenBank/DDBJ databases">
        <title>Draft genome sequence of Rohu Carp (Labeo rohita).</title>
        <authorList>
            <person name="Das P."/>
            <person name="Kushwaha B."/>
            <person name="Joshi C.G."/>
            <person name="Kumar D."/>
            <person name="Nagpure N.S."/>
            <person name="Sahoo L."/>
            <person name="Das S.P."/>
            <person name="Bit A."/>
            <person name="Patnaik S."/>
            <person name="Meher P.K."/>
            <person name="Jayasankar P."/>
            <person name="Koringa P.G."/>
            <person name="Patel N.V."/>
            <person name="Hinsu A.T."/>
            <person name="Kumar R."/>
            <person name="Pandey M."/>
            <person name="Agarwal S."/>
            <person name="Srivastava S."/>
            <person name="Singh M."/>
            <person name="Iquebal M.A."/>
            <person name="Jaiswal S."/>
            <person name="Angadi U.B."/>
            <person name="Kumar N."/>
            <person name="Raza M."/>
            <person name="Shah T.M."/>
            <person name="Rai A."/>
            <person name="Jena J.K."/>
        </authorList>
    </citation>
    <scope>NUCLEOTIDE SEQUENCE [LARGE SCALE GENOMIC DNA]</scope>
    <source>
        <strain evidence="2">DASCIFA01</strain>
        <tissue evidence="2">Testis</tissue>
    </source>
</reference>